<dbReference type="PANTHER" id="PTHR23268">
    <property type="entry name" value="T-CELL RECEPTOR BETA CHAIN"/>
    <property type="match status" value="1"/>
</dbReference>
<evidence type="ECO:0000313" key="5">
    <source>
        <dbReference type="EMBL" id="KAK9533976.1"/>
    </source>
</evidence>
<dbReference type="GO" id="GO:0007166">
    <property type="term" value="P:cell surface receptor signaling pathway"/>
    <property type="evidence" value="ECO:0007669"/>
    <property type="project" value="TreeGrafter"/>
</dbReference>
<dbReference type="EMBL" id="JBCEZU010000067">
    <property type="protein sequence ID" value="KAK9533976.1"/>
    <property type="molecule type" value="Genomic_DNA"/>
</dbReference>
<dbReference type="AlphaFoldDB" id="A0AAW1FGP8"/>
<keyword evidence="6" id="KW-1185">Reference proteome</keyword>
<comment type="caution">
    <text evidence="5">The sequence shown here is derived from an EMBL/GenBank/DDBJ whole genome shotgun (WGS) entry which is preliminary data.</text>
</comment>
<dbReference type="PROSITE" id="PS50835">
    <property type="entry name" value="IG_LIKE"/>
    <property type="match status" value="1"/>
</dbReference>
<accession>A0AAW1FGP8</accession>
<evidence type="ECO:0000259" key="4">
    <source>
        <dbReference type="PROSITE" id="PS50835"/>
    </source>
</evidence>
<dbReference type="InterPro" id="IPR013106">
    <property type="entry name" value="Ig_V-set"/>
</dbReference>
<dbReference type="InterPro" id="IPR036179">
    <property type="entry name" value="Ig-like_dom_sf"/>
</dbReference>
<dbReference type="Proteomes" id="UP001488805">
    <property type="component" value="Unassembled WGS sequence"/>
</dbReference>
<name>A0AAW1FGP8_ZOAVI</name>
<feature type="signal peptide" evidence="3">
    <location>
        <begin position="1"/>
        <end position="26"/>
    </location>
</feature>
<reference evidence="5 6" key="1">
    <citation type="journal article" date="2024" name="Genome Biol. Evol.">
        <title>Chromosome-level genome assembly of the viviparous eelpout Zoarces viviparus.</title>
        <authorList>
            <person name="Fuhrmann N."/>
            <person name="Brasseur M.V."/>
            <person name="Bakowski C.E."/>
            <person name="Podsiadlowski L."/>
            <person name="Prost S."/>
            <person name="Krehenwinkel H."/>
            <person name="Mayer C."/>
        </authorList>
    </citation>
    <scope>NUCLEOTIDE SEQUENCE [LARGE SCALE GENOMIC DNA]</scope>
    <source>
        <strain evidence="5">NO-MEL_2022_Ind0_liver</strain>
    </source>
</reference>
<evidence type="ECO:0000256" key="1">
    <source>
        <dbReference type="ARBA" id="ARBA00022729"/>
    </source>
</evidence>
<dbReference type="GO" id="GO:0005886">
    <property type="term" value="C:plasma membrane"/>
    <property type="evidence" value="ECO:0007669"/>
    <property type="project" value="TreeGrafter"/>
</dbReference>
<dbReference type="SMART" id="SM00406">
    <property type="entry name" value="IGv"/>
    <property type="match status" value="1"/>
</dbReference>
<dbReference type="GO" id="GO:0002376">
    <property type="term" value="P:immune system process"/>
    <property type="evidence" value="ECO:0007669"/>
    <property type="project" value="UniProtKB-KW"/>
</dbReference>
<keyword evidence="2" id="KW-0391">Immunity</keyword>
<evidence type="ECO:0000313" key="6">
    <source>
        <dbReference type="Proteomes" id="UP001488805"/>
    </source>
</evidence>
<protein>
    <recommendedName>
        <fullName evidence="4">Ig-like domain-containing protein</fullName>
    </recommendedName>
</protein>
<evidence type="ECO:0000256" key="2">
    <source>
        <dbReference type="ARBA" id="ARBA00022859"/>
    </source>
</evidence>
<proteinExistence type="predicted"/>
<dbReference type="Gene3D" id="2.60.40.10">
    <property type="entry name" value="Immunoglobulins"/>
    <property type="match status" value="1"/>
</dbReference>
<feature type="domain" description="Ig-like" evidence="4">
    <location>
        <begin position="39"/>
        <end position="132"/>
    </location>
</feature>
<dbReference type="PANTHER" id="PTHR23268:SF102">
    <property type="entry name" value="IMMUNOGLOBULIN V-SET DOMAIN-CONTAINING PROTEIN"/>
    <property type="match status" value="1"/>
</dbReference>
<gene>
    <name evidence="5" type="ORF">VZT92_009053</name>
</gene>
<sequence length="132" mass="14686">MDIIVIKRDLLVLSVCLLWTLGLIDGSDVTQTALLWKHEGEDATMSCSHTKGGTYFQMYWYTQPPGKTMEQIVYTTTGTNDHDFGNFSKEKYSATKPDAHSGTFTVKHLQPGDKGLFFCAVSEHSDTDALNS</sequence>
<evidence type="ECO:0000256" key="3">
    <source>
        <dbReference type="SAM" id="SignalP"/>
    </source>
</evidence>
<dbReference type="InterPro" id="IPR050413">
    <property type="entry name" value="TCR_beta_variable"/>
</dbReference>
<organism evidence="5 6">
    <name type="scientific">Zoarces viviparus</name>
    <name type="common">Viviparous eelpout</name>
    <name type="synonym">Blennius viviparus</name>
    <dbReference type="NCBI Taxonomy" id="48416"/>
    <lineage>
        <taxon>Eukaryota</taxon>
        <taxon>Metazoa</taxon>
        <taxon>Chordata</taxon>
        <taxon>Craniata</taxon>
        <taxon>Vertebrata</taxon>
        <taxon>Euteleostomi</taxon>
        <taxon>Actinopterygii</taxon>
        <taxon>Neopterygii</taxon>
        <taxon>Teleostei</taxon>
        <taxon>Neoteleostei</taxon>
        <taxon>Acanthomorphata</taxon>
        <taxon>Eupercaria</taxon>
        <taxon>Perciformes</taxon>
        <taxon>Cottioidei</taxon>
        <taxon>Zoarcales</taxon>
        <taxon>Zoarcidae</taxon>
        <taxon>Zoarcinae</taxon>
        <taxon>Zoarces</taxon>
    </lineage>
</organism>
<feature type="chain" id="PRO_5043441342" description="Ig-like domain-containing protein" evidence="3">
    <location>
        <begin position="27"/>
        <end position="132"/>
    </location>
</feature>
<dbReference type="InterPro" id="IPR007110">
    <property type="entry name" value="Ig-like_dom"/>
</dbReference>
<dbReference type="SUPFAM" id="SSF48726">
    <property type="entry name" value="Immunoglobulin"/>
    <property type="match status" value="1"/>
</dbReference>
<dbReference type="Pfam" id="PF07686">
    <property type="entry name" value="V-set"/>
    <property type="match status" value="1"/>
</dbReference>
<dbReference type="InterPro" id="IPR013783">
    <property type="entry name" value="Ig-like_fold"/>
</dbReference>
<keyword evidence="1 3" id="KW-0732">Signal</keyword>